<dbReference type="InterPro" id="IPR011990">
    <property type="entry name" value="TPR-like_helical_dom_sf"/>
</dbReference>
<feature type="compositionally biased region" description="Basic residues" evidence="2">
    <location>
        <begin position="90"/>
        <end position="100"/>
    </location>
</feature>
<feature type="compositionally biased region" description="Acidic residues" evidence="2">
    <location>
        <begin position="133"/>
        <end position="149"/>
    </location>
</feature>
<dbReference type="PANTHER" id="PTHR16056">
    <property type="entry name" value="REGULATOR OF MICROTUBULE DYNAMICS PROTEIN"/>
    <property type="match status" value="1"/>
</dbReference>
<dbReference type="InterPro" id="IPR049039">
    <property type="entry name" value="RMD1-3_a_helical_rpt"/>
</dbReference>
<sequence>MAHVLRSPLAWHPGRTCLLGVLTGAALGFGWIVGLSWFRARRKSSLPPVHGETELLTERLQALALSIEQLSQEVHDLQEELAAVTSSRRGSSRARRRTWRSRTDSTGSDSIYFSATGPKASSEAGYNTARNESDDEFCSFESGSSDDDSILSPSESETNLSRILTETDVLHGRTPEEKRQAMQLLQHERLKHGDSAELLWRMARAHSDLLELAVDQLDKKQHAYTGKELASIAVDLDHKNPECHKWLGIMCGHIATLDTLQERIKHGCLFKEHFDRAIELNPNDAVSHFMLGRWCYEVSHVSWIEQKLAAAFFGTPPSATVEDALQYFLKTEDLEPGFSKQNQLFLAKCYSQLGQNDQALKWLDSASLMPVSTQEDFKLAAHDHLKSSSFPTHDIFCPHSPQPPQLTFPRCSQVALFPSVFSVLFSYIHNFAYCVHVLSYCQSIA</sequence>
<keyword evidence="5" id="KW-1185">Reference proteome</keyword>
<comment type="similarity">
    <text evidence="1">Belongs to the RMDN family.</text>
</comment>
<feature type="transmembrane region" description="Helical" evidence="3">
    <location>
        <begin position="18"/>
        <end position="38"/>
    </location>
</feature>
<dbReference type="AlphaFoldDB" id="A0A8C4WXP5"/>
<name>A0A8C4WXP5_EPTBU</name>
<feature type="region of interest" description="Disordered" evidence="2">
    <location>
        <begin position="84"/>
        <end position="158"/>
    </location>
</feature>
<keyword evidence="3" id="KW-0472">Membrane</keyword>
<dbReference type="Gene3D" id="1.25.40.10">
    <property type="entry name" value="Tetratricopeptide repeat domain"/>
    <property type="match status" value="1"/>
</dbReference>
<reference evidence="4" key="2">
    <citation type="submission" date="2025-09" db="UniProtKB">
        <authorList>
            <consortium name="Ensembl"/>
        </authorList>
    </citation>
    <scope>IDENTIFICATION</scope>
</reference>
<dbReference type="Proteomes" id="UP000694388">
    <property type="component" value="Unplaced"/>
</dbReference>
<evidence type="ECO:0000313" key="4">
    <source>
        <dbReference type="Ensembl" id="ENSEBUP00000018437.1"/>
    </source>
</evidence>
<dbReference type="GO" id="GO:0008017">
    <property type="term" value="F:microtubule binding"/>
    <property type="evidence" value="ECO:0007669"/>
    <property type="project" value="TreeGrafter"/>
</dbReference>
<proteinExistence type="inferred from homology"/>
<protein>
    <recommendedName>
        <fullName evidence="6">Regulator of microtubule dynamics protein 3</fullName>
    </recommendedName>
</protein>
<dbReference type="SUPFAM" id="SSF48452">
    <property type="entry name" value="TPR-like"/>
    <property type="match status" value="1"/>
</dbReference>
<keyword evidence="3" id="KW-0812">Transmembrane</keyword>
<dbReference type="GO" id="GO:0097431">
    <property type="term" value="C:mitotic spindle pole"/>
    <property type="evidence" value="ECO:0007669"/>
    <property type="project" value="TreeGrafter"/>
</dbReference>
<evidence type="ECO:0000256" key="3">
    <source>
        <dbReference type="SAM" id="Phobius"/>
    </source>
</evidence>
<dbReference type="GeneTree" id="ENSGT00950000182992"/>
<evidence type="ECO:0000256" key="2">
    <source>
        <dbReference type="SAM" id="MobiDB-lite"/>
    </source>
</evidence>
<organism evidence="4 5">
    <name type="scientific">Eptatretus burgeri</name>
    <name type="common">Inshore hagfish</name>
    <dbReference type="NCBI Taxonomy" id="7764"/>
    <lineage>
        <taxon>Eukaryota</taxon>
        <taxon>Metazoa</taxon>
        <taxon>Chordata</taxon>
        <taxon>Craniata</taxon>
        <taxon>Vertebrata</taxon>
        <taxon>Cyclostomata</taxon>
        <taxon>Myxini</taxon>
        <taxon>Myxiniformes</taxon>
        <taxon>Myxinidae</taxon>
        <taxon>Eptatretinae</taxon>
        <taxon>Eptatretus</taxon>
    </lineage>
</organism>
<accession>A0A8C4WXP5</accession>
<reference evidence="4" key="1">
    <citation type="submission" date="2025-08" db="UniProtKB">
        <authorList>
            <consortium name="Ensembl"/>
        </authorList>
    </citation>
    <scope>IDENTIFICATION</scope>
</reference>
<dbReference type="GO" id="GO:0005876">
    <property type="term" value="C:spindle microtubule"/>
    <property type="evidence" value="ECO:0007669"/>
    <property type="project" value="TreeGrafter"/>
</dbReference>
<dbReference type="GO" id="GO:0005739">
    <property type="term" value="C:mitochondrion"/>
    <property type="evidence" value="ECO:0007669"/>
    <property type="project" value="TreeGrafter"/>
</dbReference>
<evidence type="ECO:0000313" key="5">
    <source>
        <dbReference type="Proteomes" id="UP000694388"/>
    </source>
</evidence>
<dbReference type="Pfam" id="PF21033">
    <property type="entry name" value="RMD1-3"/>
    <property type="match status" value="1"/>
</dbReference>
<evidence type="ECO:0000256" key="1">
    <source>
        <dbReference type="ARBA" id="ARBA00038360"/>
    </source>
</evidence>
<dbReference type="Ensembl" id="ENSEBUT00000019013.1">
    <property type="protein sequence ID" value="ENSEBUP00000018437.1"/>
    <property type="gene ID" value="ENSEBUG00000011499.1"/>
</dbReference>
<evidence type="ECO:0008006" key="6">
    <source>
        <dbReference type="Google" id="ProtNLM"/>
    </source>
</evidence>
<keyword evidence="3" id="KW-1133">Transmembrane helix</keyword>
<dbReference type="PANTHER" id="PTHR16056:SF37">
    <property type="entry name" value="REGULATOR OF MICROTUBULE DYNAMICS PROTEIN 3-LIKE ISOFORM X1"/>
    <property type="match status" value="1"/>
</dbReference>